<dbReference type="GO" id="GO:0005743">
    <property type="term" value="C:mitochondrial inner membrane"/>
    <property type="evidence" value="ECO:0007669"/>
    <property type="project" value="TreeGrafter"/>
</dbReference>
<dbReference type="GO" id="GO:0055088">
    <property type="term" value="P:lipid homeostasis"/>
    <property type="evidence" value="ECO:0007669"/>
    <property type="project" value="TreeGrafter"/>
</dbReference>
<gene>
    <name evidence="4" type="ORF">HYPSUDRAFT_214427</name>
</gene>
<dbReference type="PANTHER" id="PTHR42886:SF29">
    <property type="entry name" value="PUMMELIG, ISOFORM A"/>
    <property type="match status" value="1"/>
</dbReference>
<feature type="domain" description="AB hydrolase-1" evidence="3">
    <location>
        <begin position="94"/>
        <end position="413"/>
    </location>
</feature>
<keyword evidence="5" id="KW-1185">Reference proteome</keyword>
<organism evidence="4 5">
    <name type="scientific">Hypholoma sublateritium (strain FD-334 SS-4)</name>
    <dbReference type="NCBI Taxonomy" id="945553"/>
    <lineage>
        <taxon>Eukaryota</taxon>
        <taxon>Fungi</taxon>
        <taxon>Dikarya</taxon>
        <taxon>Basidiomycota</taxon>
        <taxon>Agaricomycotina</taxon>
        <taxon>Agaricomycetes</taxon>
        <taxon>Agaricomycetidae</taxon>
        <taxon>Agaricales</taxon>
        <taxon>Agaricineae</taxon>
        <taxon>Strophariaceae</taxon>
        <taxon>Hypholoma</taxon>
    </lineage>
</organism>
<dbReference type="GO" id="GO:0006654">
    <property type="term" value="P:phosphatidic acid biosynthetic process"/>
    <property type="evidence" value="ECO:0007669"/>
    <property type="project" value="TreeGrafter"/>
</dbReference>
<dbReference type="GO" id="GO:0004623">
    <property type="term" value="F:phospholipase A2 activity"/>
    <property type="evidence" value="ECO:0007669"/>
    <property type="project" value="TreeGrafter"/>
</dbReference>
<dbReference type="Proteomes" id="UP000054270">
    <property type="component" value="Unassembled WGS sequence"/>
</dbReference>
<dbReference type="STRING" id="945553.A0A0D2ML54"/>
<dbReference type="EMBL" id="KN817536">
    <property type="protein sequence ID" value="KJA24533.1"/>
    <property type="molecule type" value="Genomic_DNA"/>
</dbReference>
<comment type="similarity">
    <text evidence="1">Belongs to the peptidase S33 family. ABHD4/ABHD5 subfamily.</text>
</comment>
<protein>
    <recommendedName>
        <fullName evidence="3">AB hydrolase-1 domain-containing protein</fullName>
    </recommendedName>
</protein>
<evidence type="ECO:0000313" key="4">
    <source>
        <dbReference type="EMBL" id="KJA24533.1"/>
    </source>
</evidence>
<feature type="compositionally biased region" description="Low complexity" evidence="2">
    <location>
        <begin position="231"/>
        <end position="242"/>
    </location>
</feature>
<feature type="compositionally biased region" description="Basic and acidic residues" evidence="2">
    <location>
        <begin position="255"/>
        <end position="273"/>
    </location>
</feature>
<dbReference type="PANTHER" id="PTHR42886">
    <property type="entry name" value="RE40534P-RELATED"/>
    <property type="match status" value="1"/>
</dbReference>
<dbReference type="Gene3D" id="3.40.50.1820">
    <property type="entry name" value="alpha/beta hydrolase"/>
    <property type="match status" value="1"/>
</dbReference>
<evidence type="ECO:0000259" key="3">
    <source>
        <dbReference type="Pfam" id="PF00561"/>
    </source>
</evidence>
<dbReference type="OMA" id="AFHSMMQ"/>
<proteinExistence type="inferred from homology"/>
<reference evidence="5" key="1">
    <citation type="submission" date="2014-04" db="EMBL/GenBank/DDBJ databases">
        <title>Evolutionary Origins and Diversification of the Mycorrhizal Mutualists.</title>
        <authorList>
            <consortium name="DOE Joint Genome Institute"/>
            <consortium name="Mycorrhizal Genomics Consortium"/>
            <person name="Kohler A."/>
            <person name="Kuo A."/>
            <person name="Nagy L.G."/>
            <person name="Floudas D."/>
            <person name="Copeland A."/>
            <person name="Barry K.W."/>
            <person name="Cichocki N."/>
            <person name="Veneault-Fourrey C."/>
            <person name="LaButti K."/>
            <person name="Lindquist E.A."/>
            <person name="Lipzen A."/>
            <person name="Lundell T."/>
            <person name="Morin E."/>
            <person name="Murat C."/>
            <person name="Riley R."/>
            <person name="Ohm R."/>
            <person name="Sun H."/>
            <person name="Tunlid A."/>
            <person name="Henrissat B."/>
            <person name="Grigoriev I.V."/>
            <person name="Hibbett D.S."/>
            <person name="Martin F."/>
        </authorList>
    </citation>
    <scope>NUCLEOTIDE SEQUENCE [LARGE SCALE GENOMIC DNA]</scope>
    <source>
        <strain evidence="5">FD-334 SS-4</strain>
    </source>
</reference>
<sequence length="427" mass="47555">MDSASLPPAREIPAAFVDSVRSWWSVGEKQSAIAEERLLRRLPFFRSSSLSGSDTAAPVVATSSRVQLAKPNHYLNMLAIKASTPSANAPPPAVVLHGYGAGLGFFFNNFPPLANWAGRRGSSVYALDWLGMGRSARVPFTVKSKRDDVVARVTEAESFFVDSLEEWRSQMSLPKMTLIGHSLGAYFSVAYALKYPDRVHKLILLSPAGVPRGPNFEEPSRELTDHGDGQASSTASSSTSPAAKEKSTFHRATKGRVEDIRKEQKEKKRQESRSRRILTYMWEEGWSPFQLVRSTFVWGPMLIGKYSSRRFSGLTPEETRDMHDYIMNITLAKGSGEYCISHILEPGAHARMPLVDRIHALRKDLPVTFVYGDHDWMDPVGGEESVRNLRKAGNSLGKMYIIENAGHHVYLDNKDAVNELLSTELDK</sequence>
<dbReference type="Pfam" id="PF00561">
    <property type="entry name" value="Abhydrolase_1"/>
    <property type="match status" value="1"/>
</dbReference>
<dbReference type="AlphaFoldDB" id="A0A0D2ML54"/>
<dbReference type="InterPro" id="IPR029058">
    <property type="entry name" value="AB_hydrolase_fold"/>
</dbReference>
<evidence type="ECO:0000256" key="2">
    <source>
        <dbReference type="SAM" id="MobiDB-lite"/>
    </source>
</evidence>
<name>A0A0D2ML54_HYPSF</name>
<accession>A0A0D2ML54</accession>
<feature type="region of interest" description="Disordered" evidence="2">
    <location>
        <begin position="213"/>
        <end position="273"/>
    </location>
</feature>
<evidence type="ECO:0000313" key="5">
    <source>
        <dbReference type="Proteomes" id="UP000054270"/>
    </source>
</evidence>
<dbReference type="SUPFAM" id="SSF53474">
    <property type="entry name" value="alpha/beta-Hydrolases"/>
    <property type="match status" value="1"/>
</dbReference>
<dbReference type="GO" id="GO:0035965">
    <property type="term" value="P:cardiolipin acyl-chain remodeling"/>
    <property type="evidence" value="ECO:0007669"/>
    <property type="project" value="TreeGrafter"/>
</dbReference>
<dbReference type="GO" id="GO:0042171">
    <property type="term" value="F:lysophosphatidic acid acyltransferase activity"/>
    <property type="evidence" value="ECO:0007669"/>
    <property type="project" value="TreeGrafter"/>
</dbReference>
<evidence type="ECO:0000256" key="1">
    <source>
        <dbReference type="ARBA" id="ARBA00038097"/>
    </source>
</evidence>
<dbReference type="InterPro" id="IPR000073">
    <property type="entry name" value="AB_hydrolase_1"/>
</dbReference>
<feature type="compositionally biased region" description="Basic and acidic residues" evidence="2">
    <location>
        <begin position="218"/>
        <end position="228"/>
    </location>
</feature>
<dbReference type="OrthoDB" id="7457040at2759"/>